<dbReference type="AlphaFoldDB" id="A0A562J3B7"/>
<dbReference type="InterPro" id="IPR000073">
    <property type="entry name" value="AB_hydrolase_1"/>
</dbReference>
<reference evidence="2 3" key="1">
    <citation type="submission" date="2019-07" db="EMBL/GenBank/DDBJ databases">
        <title>Genomic Encyclopedia of Type Strains, Phase I: the one thousand microbial genomes (KMG-I) project.</title>
        <authorList>
            <person name="Kyrpides N."/>
        </authorList>
    </citation>
    <scope>NUCLEOTIDE SEQUENCE [LARGE SCALE GENOMIC DNA]</scope>
    <source>
        <strain evidence="2 3">DSM 13558</strain>
    </source>
</reference>
<dbReference type="GO" id="GO:0016020">
    <property type="term" value="C:membrane"/>
    <property type="evidence" value="ECO:0007669"/>
    <property type="project" value="TreeGrafter"/>
</dbReference>
<dbReference type="Proteomes" id="UP000315343">
    <property type="component" value="Unassembled WGS sequence"/>
</dbReference>
<dbReference type="Gene3D" id="3.40.50.1820">
    <property type="entry name" value="alpha/beta hydrolase"/>
    <property type="match status" value="1"/>
</dbReference>
<gene>
    <name evidence="2" type="ORF">LY60_03248</name>
</gene>
<dbReference type="RefSeq" id="WP_145086119.1">
    <property type="nucleotide sequence ID" value="NZ_VLKH01000012.1"/>
</dbReference>
<keyword evidence="3" id="KW-1185">Reference proteome</keyword>
<dbReference type="PANTHER" id="PTHR43798">
    <property type="entry name" value="MONOACYLGLYCEROL LIPASE"/>
    <property type="match status" value="1"/>
</dbReference>
<protein>
    <submittedName>
        <fullName evidence="2">Pimeloyl-ACP methyl ester carboxylesterase</fullName>
    </submittedName>
</protein>
<dbReference type="PRINTS" id="PR00111">
    <property type="entry name" value="ABHYDROLASE"/>
</dbReference>
<sequence length="272" mass="30618">MNSVFKTEEKRDKFRAYYNNLLCQFPFDKRYVQTTLGKTFMLVAGQESNPPIILLHGSCSNSAFWFPEIMALSNNYMVYAIDIIGEAGNSEEYRPELSSEAFALWIKNVLDALELEKAVVIGNSLGGWMALKFATNYPEQVSKLILIASAGLAKIRPQFFLDVEQTRQPDGTVPVNNDIIGEQNIPKEVLEFMNLIVESYNPIQELPLYTDEQLKRLNMPLLFIDGENDAIIDAKSSAQRLSSLVPSAEIHLLANSGHVITNSIEYIMPFLV</sequence>
<dbReference type="Pfam" id="PF00561">
    <property type="entry name" value="Abhydrolase_1"/>
    <property type="match status" value="1"/>
</dbReference>
<dbReference type="SUPFAM" id="SSF53474">
    <property type="entry name" value="alpha/beta-Hydrolases"/>
    <property type="match status" value="1"/>
</dbReference>
<dbReference type="EMBL" id="VLKH01000012">
    <property type="protein sequence ID" value="TWH77739.1"/>
    <property type="molecule type" value="Genomic_DNA"/>
</dbReference>
<name>A0A562J3B7_9FIRM</name>
<dbReference type="InterPro" id="IPR029058">
    <property type="entry name" value="AB_hydrolase_fold"/>
</dbReference>
<feature type="domain" description="AB hydrolase-1" evidence="1">
    <location>
        <begin position="50"/>
        <end position="165"/>
    </location>
</feature>
<accession>A0A562J3B7</accession>
<evidence type="ECO:0000259" key="1">
    <source>
        <dbReference type="Pfam" id="PF00561"/>
    </source>
</evidence>
<dbReference type="InterPro" id="IPR050266">
    <property type="entry name" value="AB_hydrolase_sf"/>
</dbReference>
<proteinExistence type="predicted"/>
<organism evidence="2 3">
    <name type="scientific">Sedimentibacter saalensis</name>
    <dbReference type="NCBI Taxonomy" id="130788"/>
    <lineage>
        <taxon>Bacteria</taxon>
        <taxon>Bacillati</taxon>
        <taxon>Bacillota</taxon>
        <taxon>Tissierellia</taxon>
        <taxon>Sedimentibacter</taxon>
    </lineage>
</organism>
<comment type="caution">
    <text evidence="2">The sequence shown here is derived from an EMBL/GenBank/DDBJ whole genome shotgun (WGS) entry which is preliminary data.</text>
</comment>
<dbReference type="OrthoDB" id="5513277at2"/>
<dbReference type="PANTHER" id="PTHR43798:SF33">
    <property type="entry name" value="HYDROLASE, PUTATIVE (AFU_ORTHOLOGUE AFUA_2G14860)-RELATED"/>
    <property type="match status" value="1"/>
</dbReference>
<evidence type="ECO:0000313" key="3">
    <source>
        <dbReference type="Proteomes" id="UP000315343"/>
    </source>
</evidence>
<evidence type="ECO:0000313" key="2">
    <source>
        <dbReference type="EMBL" id="TWH77739.1"/>
    </source>
</evidence>